<keyword evidence="1" id="KW-0175">Coiled coil</keyword>
<dbReference type="AlphaFoldDB" id="A0A834W0J1"/>
<dbReference type="Pfam" id="PF00787">
    <property type="entry name" value="PX"/>
    <property type="match status" value="1"/>
</dbReference>
<gene>
    <name evidence="4" type="ORF">G2W53_043386</name>
</gene>
<feature type="region of interest" description="Disordered" evidence="2">
    <location>
        <begin position="174"/>
        <end position="194"/>
    </location>
</feature>
<evidence type="ECO:0000256" key="1">
    <source>
        <dbReference type="SAM" id="Coils"/>
    </source>
</evidence>
<dbReference type="PANTHER" id="PTHR10555">
    <property type="entry name" value="SORTING NEXIN"/>
    <property type="match status" value="1"/>
</dbReference>
<feature type="region of interest" description="Disordered" evidence="2">
    <location>
        <begin position="58"/>
        <end position="81"/>
    </location>
</feature>
<dbReference type="GO" id="GO:0035091">
    <property type="term" value="F:phosphatidylinositol binding"/>
    <property type="evidence" value="ECO:0007669"/>
    <property type="project" value="InterPro"/>
</dbReference>
<keyword evidence="5" id="KW-1185">Reference proteome</keyword>
<sequence>MWFSVLPRIPSLQAHAAATSPRRHQHHRPRADFAKGSVSWGLSLPGLGVDGIILDADENGESHGFRHNTDPPRPPPVWQSDSFNKSTMPEFLGRSKFRRRFLSAFGDAGRRFPASATLTDQRSSASLSSSPTEALEEGGDKVRTRSKRSEEEGDRRRGNPVGFILAMLNMEQQTSLPRSSKSPRPPSSPPFLSVSTIFPEYQGPEKYVKRRYSDFAWLHDCLCEKYKGLSIPSLPEKSAIEKFRFSNDFIETRRQALEIYINKIASHPELQQSQDLRTFLQANEEVIKIPIFGMTIESCPRNDTNDVRSKVSDVVLGKEKPVEESNRACEKLKDYIFKLDKHLDEVLNRSHCLAKMHRELGESWSDFGKAVKLFSACGEHTLGKAFSELGKMSENSLIILKQHAHQFLNKFEEPLNDYFLTVRSIKEKMTEWESELQRQCKQTETLKLKEINLEKLKLSRSEKVREAEREYNDLKAENEQATEKIETIKTSMKENLKCFQKQKTCLANAIHEFVDELQSLLPDLEKIIPPPIDKDCE</sequence>
<evidence type="ECO:0000313" key="5">
    <source>
        <dbReference type="Proteomes" id="UP000634136"/>
    </source>
</evidence>
<dbReference type="SMART" id="SM00312">
    <property type="entry name" value="PX"/>
    <property type="match status" value="1"/>
</dbReference>
<feature type="compositionally biased region" description="Basic and acidic residues" evidence="2">
    <location>
        <begin position="60"/>
        <end position="70"/>
    </location>
</feature>
<dbReference type="Gene3D" id="1.20.1270.60">
    <property type="entry name" value="Arfaptin homology (AH) domain/BAR domain"/>
    <property type="match status" value="1"/>
</dbReference>
<dbReference type="EMBL" id="JAAIUW010000013">
    <property type="protein sequence ID" value="KAF7804275.1"/>
    <property type="molecule type" value="Genomic_DNA"/>
</dbReference>
<dbReference type="GO" id="GO:0005768">
    <property type="term" value="C:endosome"/>
    <property type="evidence" value="ECO:0007669"/>
    <property type="project" value="TreeGrafter"/>
</dbReference>
<comment type="caution">
    <text evidence="4">The sequence shown here is derived from an EMBL/GenBank/DDBJ whole genome shotgun (WGS) entry which is preliminary data.</text>
</comment>
<protein>
    <submittedName>
        <fullName evidence="4">Sorting nexin 1</fullName>
    </submittedName>
</protein>
<feature type="region of interest" description="Disordered" evidence="2">
    <location>
        <begin position="116"/>
        <end position="160"/>
    </location>
</feature>
<dbReference type="SUPFAM" id="SSF103657">
    <property type="entry name" value="BAR/IMD domain-like"/>
    <property type="match status" value="1"/>
</dbReference>
<dbReference type="Pfam" id="PF09325">
    <property type="entry name" value="Vps5"/>
    <property type="match status" value="1"/>
</dbReference>
<dbReference type="PROSITE" id="PS50195">
    <property type="entry name" value="PX"/>
    <property type="match status" value="1"/>
</dbReference>
<dbReference type="OrthoDB" id="271164at2759"/>
<dbReference type="InterPro" id="IPR015404">
    <property type="entry name" value="Vps5_C"/>
</dbReference>
<dbReference type="GO" id="GO:0016020">
    <property type="term" value="C:membrane"/>
    <property type="evidence" value="ECO:0007669"/>
    <property type="project" value="UniProtKB-ARBA"/>
</dbReference>
<dbReference type="InterPro" id="IPR036871">
    <property type="entry name" value="PX_dom_sf"/>
</dbReference>
<dbReference type="Proteomes" id="UP000634136">
    <property type="component" value="Unassembled WGS sequence"/>
</dbReference>
<feature type="compositionally biased region" description="Basic and acidic residues" evidence="2">
    <location>
        <begin position="138"/>
        <end position="157"/>
    </location>
</feature>
<name>A0A834W0J1_9FABA</name>
<accession>A0A834W0J1</accession>
<dbReference type="InterPro" id="IPR001683">
    <property type="entry name" value="PX_dom"/>
</dbReference>
<evidence type="ECO:0000313" key="4">
    <source>
        <dbReference type="EMBL" id="KAF7804275.1"/>
    </source>
</evidence>
<evidence type="ECO:0000256" key="2">
    <source>
        <dbReference type="SAM" id="MobiDB-lite"/>
    </source>
</evidence>
<feature type="domain" description="PX" evidence="3">
    <location>
        <begin position="170"/>
        <end position="287"/>
    </location>
</feature>
<evidence type="ECO:0000259" key="3">
    <source>
        <dbReference type="PROSITE" id="PS50195"/>
    </source>
</evidence>
<dbReference type="CDD" id="cd07596">
    <property type="entry name" value="BAR_SNX"/>
    <property type="match status" value="1"/>
</dbReference>
<dbReference type="SUPFAM" id="SSF64268">
    <property type="entry name" value="PX domain"/>
    <property type="match status" value="1"/>
</dbReference>
<feature type="coiled-coil region" evidence="1">
    <location>
        <begin position="422"/>
        <end position="491"/>
    </location>
</feature>
<dbReference type="InterPro" id="IPR027267">
    <property type="entry name" value="AH/BAR_dom_sf"/>
</dbReference>
<dbReference type="PANTHER" id="PTHR10555:SF170">
    <property type="entry name" value="FI18122P1"/>
    <property type="match status" value="1"/>
</dbReference>
<proteinExistence type="predicted"/>
<organism evidence="4 5">
    <name type="scientific">Senna tora</name>
    <dbReference type="NCBI Taxonomy" id="362788"/>
    <lineage>
        <taxon>Eukaryota</taxon>
        <taxon>Viridiplantae</taxon>
        <taxon>Streptophyta</taxon>
        <taxon>Embryophyta</taxon>
        <taxon>Tracheophyta</taxon>
        <taxon>Spermatophyta</taxon>
        <taxon>Magnoliopsida</taxon>
        <taxon>eudicotyledons</taxon>
        <taxon>Gunneridae</taxon>
        <taxon>Pentapetalae</taxon>
        <taxon>rosids</taxon>
        <taxon>fabids</taxon>
        <taxon>Fabales</taxon>
        <taxon>Fabaceae</taxon>
        <taxon>Caesalpinioideae</taxon>
        <taxon>Cassia clade</taxon>
        <taxon>Senna</taxon>
    </lineage>
</organism>
<dbReference type="Gene3D" id="3.30.1520.10">
    <property type="entry name" value="Phox-like domain"/>
    <property type="match status" value="1"/>
</dbReference>
<reference evidence="4" key="1">
    <citation type="submission" date="2020-09" db="EMBL/GenBank/DDBJ databases">
        <title>Genome-Enabled Discovery of Anthraquinone Biosynthesis in Senna tora.</title>
        <authorList>
            <person name="Kang S.-H."/>
            <person name="Pandey R.P."/>
            <person name="Lee C.-M."/>
            <person name="Sim J.-S."/>
            <person name="Jeong J.-T."/>
            <person name="Choi B.-S."/>
            <person name="Jung M."/>
            <person name="Ginzburg D."/>
            <person name="Zhao K."/>
            <person name="Won S.Y."/>
            <person name="Oh T.-J."/>
            <person name="Yu Y."/>
            <person name="Kim N.-H."/>
            <person name="Lee O.R."/>
            <person name="Lee T.-H."/>
            <person name="Bashyal P."/>
            <person name="Kim T.-S."/>
            <person name="Lee W.-H."/>
            <person name="Kawkins C."/>
            <person name="Kim C.-K."/>
            <person name="Kim J.S."/>
            <person name="Ahn B.O."/>
            <person name="Rhee S.Y."/>
            <person name="Sohng J.K."/>
        </authorList>
    </citation>
    <scope>NUCLEOTIDE SEQUENCE</scope>
    <source>
        <tissue evidence="4">Leaf</tissue>
    </source>
</reference>